<sequence length="73" mass="7649">MEIAAFILTKRIKNSCFAAVIRMTIHPLPSLNAWMLSATRTITAGPSTNGSRVAATGNASSARWSAATSAAQQ</sequence>
<protein>
    <submittedName>
        <fullName evidence="1">Uncharacterized protein</fullName>
    </submittedName>
</protein>
<dbReference type="Proteomes" id="UP000077671">
    <property type="component" value="Unassembled WGS sequence"/>
</dbReference>
<organism evidence="1 2">
    <name type="scientific">Tilletia caries</name>
    <name type="common">wheat bunt fungus</name>
    <dbReference type="NCBI Taxonomy" id="13290"/>
    <lineage>
        <taxon>Eukaryota</taxon>
        <taxon>Fungi</taxon>
        <taxon>Dikarya</taxon>
        <taxon>Basidiomycota</taxon>
        <taxon>Ustilaginomycotina</taxon>
        <taxon>Exobasidiomycetes</taxon>
        <taxon>Tilletiales</taxon>
        <taxon>Tilletiaceae</taxon>
        <taxon>Tilletia</taxon>
    </lineage>
</organism>
<accession>A0A8T8SEU6</accession>
<evidence type="ECO:0000313" key="1">
    <source>
        <dbReference type="EMBL" id="KAE8238672.1"/>
    </source>
</evidence>
<reference evidence="1" key="2">
    <citation type="journal article" date="2019" name="IMA Fungus">
        <title>Genome sequencing and comparison of five Tilletia species to identify candidate genes for the detection of regulated species infecting wheat.</title>
        <authorList>
            <person name="Nguyen H.D.T."/>
            <person name="Sultana T."/>
            <person name="Kesanakurti P."/>
            <person name="Hambleton S."/>
        </authorList>
    </citation>
    <scope>NUCLEOTIDE SEQUENCE</scope>
    <source>
        <strain evidence="1">DAOMC 238032</strain>
    </source>
</reference>
<proteinExistence type="predicted"/>
<evidence type="ECO:0000313" key="2">
    <source>
        <dbReference type="Proteomes" id="UP000077671"/>
    </source>
</evidence>
<name>A0A8T8SEU6_9BASI</name>
<comment type="caution">
    <text evidence="1">The sequence shown here is derived from an EMBL/GenBank/DDBJ whole genome shotgun (WGS) entry which is preliminary data.</text>
</comment>
<gene>
    <name evidence="1" type="ORF">A4X03_0g8804</name>
</gene>
<dbReference type="AlphaFoldDB" id="A0A8T8SEU6"/>
<dbReference type="EMBL" id="LWDD02002930">
    <property type="protein sequence ID" value="KAE8238672.1"/>
    <property type="molecule type" value="Genomic_DNA"/>
</dbReference>
<reference evidence="1" key="1">
    <citation type="submission" date="2016-04" db="EMBL/GenBank/DDBJ databases">
        <authorList>
            <person name="Nguyen H.D."/>
            <person name="Kesanakurti P."/>
            <person name="Cullis J."/>
            <person name="Levesque C.A."/>
            <person name="Hambleton S."/>
        </authorList>
    </citation>
    <scope>NUCLEOTIDE SEQUENCE</scope>
    <source>
        <strain evidence="1">DAOMC 238032</strain>
    </source>
</reference>